<organism evidence="1 2">
    <name type="scientific">Streptomyces kaniharaensis</name>
    <dbReference type="NCBI Taxonomy" id="212423"/>
    <lineage>
        <taxon>Bacteria</taxon>
        <taxon>Bacillati</taxon>
        <taxon>Actinomycetota</taxon>
        <taxon>Actinomycetes</taxon>
        <taxon>Kitasatosporales</taxon>
        <taxon>Streptomycetaceae</taxon>
        <taxon>Streptomyces</taxon>
    </lineage>
</organism>
<accession>A0A6N7L170</accession>
<keyword evidence="1" id="KW-0436">Ligase</keyword>
<protein>
    <submittedName>
        <fullName evidence="1">2'-5' RNA ligase family protein</fullName>
    </submittedName>
</protein>
<proteinExistence type="predicted"/>
<dbReference type="RefSeq" id="WP_153470156.1">
    <property type="nucleotide sequence ID" value="NZ_WBOF01000004.1"/>
</dbReference>
<sequence length="209" mass="23169">MKPFAFKHAGEHWPAGKTLLHVYALVDLDRDRELAALIAGGRKALDGWPLTFVEDRWLHITLDQVTDHTSEDIGESERDALSAALTQRMRAFAPFTVMVGSLLSYHSGVIADLHPDEQLTGLHHAVRDTIRSVRGRDAVRYPWSTQHLTLAYASGDADSDQAQRQLRRVRPSHAPLHIDAVHLVDVTADATAKTITWDHLAAIPLGASR</sequence>
<comment type="caution">
    <text evidence="1">The sequence shown here is derived from an EMBL/GenBank/DDBJ whole genome shotgun (WGS) entry which is preliminary data.</text>
</comment>
<evidence type="ECO:0000313" key="2">
    <source>
        <dbReference type="Proteomes" id="UP000450000"/>
    </source>
</evidence>
<dbReference type="Gene3D" id="3.90.1140.10">
    <property type="entry name" value="Cyclic phosphodiesterase"/>
    <property type="match status" value="1"/>
</dbReference>
<keyword evidence="2" id="KW-1185">Reference proteome</keyword>
<name>A0A6N7L170_9ACTN</name>
<dbReference type="Proteomes" id="UP000450000">
    <property type="component" value="Unassembled WGS sequence"/>
</dbReference>
<dbReference type="InterPro" id="IPR009097">
    <property type="entry name" value="Cyclic_Pdiesterase"/>
</dbReference>
<dbReference type="AlphaFoldDB" id="A0A6N7L170"/>
<dbReference type="GO" id="GO:0016874">
    <property type="term" value="F:ligase activity"/>
    <property type="evidence" value="ECO:0007669"/>
    <property type="project" value="UniProtKB-KW"/>
</dbReference>
<gene>
    <name evidence="1" type="ORF">F7Q99_35720</name>
</gene>
<dbReference type="EMBL" id="WBOF01000004">
    <property type="protein sequence ID" value="MQS17391.1"/>
    <property type="molecule type" value="Genomic_DNA"/>
</dbReference>
<evidence type="ECO:0000313" key="1">
    <source>
        <dbReference type="EMBL" id="MQS17391.1"/>
    </source>
</evidence>
<reference evidence="1 2" key="1">
    <citation type="submission" date="2019-09" db="EMBL/GenBank/DDBJ databases">
        <title>Genome Sequences of Streptomyces kaniharaensis ATCC 21070.</title>
        <authorList>
            <person name="Zhu W."/>
            <person name="De Crecy-Lagard V."/>
            <person name="Richards N.G."/>
        </authorList>
    </citation>
    <scope>NUCLEOTIDE SEQUENCE [LARGE SCALE GENOMIC DNA]</scope>
    <source>
        <strain evidence="1 2">SF-557</strain>
    </source>
</reference>
<dbReference type="Pfam" id="PF13563">
    <property type="entry name" value="2_5_RNA_ligase2"/>
    <property type="match status" value="1"/>
</dbReference>
<dbReference type="OrthoDB" id="5193841at2"/>
<dbReference type="SUPFAM" id="SSF55144">
    <property type="entry name" value="LigT-like"/>
    <property type="match status" value="1"/>
</dbReference>